<protein>
    <submittedName>
        <fullName evidence="2">Uncharacterized protein</fullName>
    </submittedName>
</protein>
<dbReference type="Gene3D" id="2.130.10.10">
    <property type="entry name" value="YVTN repeat-like/Quinoprotein amine dehydrogenase"/>
    <property type="match status" value="1"/>
</dbReference>
<sequence>MLPFTLSVIQNMLEKNQGDVMQKIGFGWALVCTSAIFQPAHAEASALSGYEMLVTSASYGTGDHKNGVFRFDAVTGKYLGTFGSGAQITDPRGIRLTPQGDRVMVNNGDDRILMFNAKTGTFAGQLPLFKNLDPGGSKFGKDGRYYVGARKSKSIVAFDLVKMSSPETFEHETYVKYPRGLAVTSAGKVYLASGTDPATGQGQNTILRFWPNGRLDETFKVDDPGLSPTDTEVGPNGDLFSGSERPFNDPSANTTVREYDERTGALKQVFDAGYDVDGHRVTERPRGITFGPDGDLYSAGRNNIVRYRLSTGKFDKVVVSSPGINAQSIIFIPKMPSARQP</sequence>
<keyword evidence="3" id="KW-1185">Reference proteome</keyword>
<evidence type="ECO:0000313" key="3">
    <source>
        <dbReference type="Proteomes" id="UP000655523"/>
    </source>
</evidence>
<dbReference type="EMBL" id="WOEZ01000349">
    <property type="protein sequence ID" value="NPT62630.1"/>
    <property type="molecule type" value="Genomic_DNA"/>
</dbReference>
<proteinExistence type="predicted"/>
<dbReference type="AlphaFoldDB" id="A0A972P3V6"/>
<feature type="region of interest" description="Disordered" evidence="1">
    <location>
        <begin position="220"/>
        <end position="250"/>
    </location>
</feature>
<dbReference type="InterPro" id="IPR011044">
    <property type="entry name" value="Quino_amine_DH_bsu"/>
</dbReference>
<gene>
    <name evidence="2" type="ORF">GNZ13_51235</name>
</gene>
<dbReference type="InterPro" id="IPR015943">
    <property type="entry name" value="WD40/YVTN_repeat-like_dom_sf"/>
</dbReference>
<organism evidence="2 3">
    <name type="scientific">Paraburkholderia elongata</name>
    <dbReference type="NCBI Taxonomy" id="2675747"/>
    <lineage>
        <taxon>Bacteria</taxon>
        <taxon>Pseudomonadati</taxon>
        <taxon>Pseudomonadota</taxon>
        <taxon>Betaproteobacteria</taxon>
        <taxon>Burkholderiales</taxon>
        <taxon>Burkholderiaceae</taxon>
        <taxon>Paraburkholderia</taxon>
    </lineage>
</organism>
<accession>A0A972P3V6</accession>
<dbReference type="InterPro" id="IPR050952">
    <property type="entry name" value="TRIM-NHL_E3_ligases"/>
</dbReference>
<dbReference type="SUPFAM" id="SSF50969">
    <property type="entry name" value="YVTN repeat-like/Quinoprotein amine dehydrogenase"/>
    <property type="match status" value="1"/>
</dbReference>
<comment type="caution">
    <text evidence="2">The sequence shown here is derived from an EMBL/GenBank/DDBJ whole genome shotgun (WGS) entry which is preliminary data.</text>
</comment>
<dbReference type="GO" id="GO:0008270">
    <property type="term" value="F:zinc ion binding"/>
    <property type="evidence" value="ECO:0007669"/>
    <property type="project" value="UniProtKB-KW"/>
</dbReference>
<dbReference type="Proteomes" id="UP000655523">
    <property type="component" value="Unassembled WGS sequence"/>
</dbReference>
<dbReference type="RefSeq" id="WP_172179091.1">
    <property type="nucleotide sequence ID" value="NZ_WOEZ01000349.1"/>
</dbReference>
<dbReference type="PANTHER" id="PTHR24104">
    <property type="entry name" value="E3 UBIQUITIN-PROTEIN LIGASE NHLRC1-RELATED"/>
    <property type="match status" value="1"/>
</dbReference>
<dbReference type="PANTHER" id="PTHR24104:SF25">
    <property type="entry name" value="PROTEIN LIN-41"/>
    <property type="match status" value="1"/>
</dbReference>
<reference evidence="2 3" key="1">
    <citation type="submission" date="2019-11" db="EMBL/GenBank/DDBJ databases">
        <title>Metabolism of dissolved organic matter in forest soils.</title>
        <authorList>
            <person name="Cyle K.T."/>
            <person name="Wilhelm R.C."/>
            <person name="Martinez C.E."/>
        </authorList>
    </citation>
    <scope>NUCLEOTIDE SEQUENCE [LARGE SCALE GENOMIC DNA]</scope>
    <source>
        <strain evidence="2 3">5N</strain>
    </source>
</reference>
<evidence type="ECO:0000313" key="2">
    <source>
        <dbReference type="EMBL" id="NPT62630.1"/>
    </source>
</evidence>
<evidence type="ECO:0000256" key="1">
    <source>
        <dbReference type="SAM" id="MobiDB-lite"/>
    </source>
</evidence>
<name>A0A972P3V6_9BURK</name>